<reference evidence="1 2" key="1">
    <citation type="journal article" date="2021" name="bioRxiv">
        <title>The Gossypium anomalum genome as a resource for cotton improvement and evolutionary analysis of hybrid incompatibility.</title>
        <authorList>
            <person name="Grover C.E."/>
            <person name="Yuan D."/>
            <person name="Arick M.A."/>
            <person name="Miller E.R."/>
            <person name="Hu G."/>
            <person name="Peterson D.G."/>
            <person name="Wendel J.F."/>
            <person name="Udall J.A."/>
        </authorList>
    </citation>
    <scope>NUCLEOTIDE SEQUENCE [LARGE SCALE GENOMIC DNA]</scope>
    <source>
        <strain evidence="1">JFW-Udall</strain>
        <tissue evidence="1">Leaf</tissue>
    </source>
</reference>
<accession>A0A8J6DBK0</accession>
<evidence type="ECO:0000313" key="2">
    <source>
        <dbReference type="Proteomes" id="UP000701853"/>
    </source>
</evidence>
<name>A0A8J6DBK0_9ROSI</name>
<dbReference type="AlphaFoldDB" id="A0A8J6DBK0"/>
<dbReference type="EMBL" id="JAHUZN010000001">
    <property type="protein sequence ID" value="KAG8502521.1"/>
    <property type="molecule type" value="Genomic_DNA"/>
</dbReference>
<organism evidence="1 2">
    <name type="scientific">Gossypium anomalum</name>
    <dbReference type="NCBI Taxonomy" id="47600"/>
    <lineage>
        <taxon>Eukaryota</taxon>
        <taxon>Viridiplantae</taxon>
        <taxon>Streptophyta</taxon>
        <taxon>Embryophyta</taxon>
        <taxon>Tracheophyta</taxon>
        <taxon>Spermatophyta</taxon>
        <taxon>Magnoliopsida</taxon>
        <taxon>eudicotyledons</taxon>
        <taxon>Gunneridae</taxon>
        <taxon>Pentapetalae</taxon>
        <taxon>rosids</taxon>
        <taxon>malvids</taxon>
        <taxon>Malvales</taxon>
        <taxon>Malvaceae</taxon>
        <taxon>Malvoideae</taxon>
        <taxon>Gossypium</taxon>
    </lineage>
</organism>
<dbReference type="OrthoDB" id="1001661at2759"/>
<evidence type="ECO:0000313" key="1">
    <source>
        <dbReference type="EMBL" id="KAG8502521.1"/>
    </source>
</evidence>
<dbReference type="Proteomes" id="UP000701853">
    <property type="component" value="Chromosome 1"/>
</dbReference>
<comment type="caution">
    <text evidence="1">The sequence shown here is derived from an EMBL/GenBank/DDBJ whole genome shotgun (WGS) entry which is preliminary data.</text>
</comment>
<sequence>MVFDNGDSAIGNDTDSDISNRREIILREAKQTWELGKKLGLSVRGDERDVIEDIMRLEDQ</sequence>
<gene>
    <name evidence="1" type="ORF">CXB51_001156</name>
</gene>
<protein>
    <submittedName>
        <fullName evidence="1">Uncharacterized protein</fullName>
    </submittedName>
</protein>
<keyword evidence="2" id="KW-1185">Reference proteome</keyword>
<proteinExistence type="predicted"/>